<dbReference type="PROSITE" id="PS50893">
    <property type="entry name" value="ABC_TRANSPORTER_2"/>
    <property type="match status" value="1"/>
</dbReference>
<dbReference type="SUPFAM" id="SSF52540">
    <property type="entry name" value="P-loop containing nucleoside triphosphate hydrolases"/>
    <property type="match status" value="1"/>
</dbReference>
<keyword evidence="1" id="KW-0547">Nucleotide-binding</keyword>
<dbReference type="Pfam" id="PF00005">
    <property type="entry name" value="ABC_tran"/>
    <property type="match status" value="1"/>
</dbReference>
<evidence type="ECO:0000256" key="1">
    <source>
        <dbReference type="ARBA" id="ARBA00022741"/>
    </source>
</evidence>
<dbReference type="GO" id="GO:0016887">
    <property type="term" value="F:ATP hydrolysis activity"/>
    <property type="evidence" value="ECO:0007669"/>
    <property type="project" value="InterPro"/>
</dbReference>
<gene>
    <name evidence="5" type="ORF">BN12_30062</name>
</gene>
<organism evidence="5 6">
    <name type="scientific">Nostocoides japonicum T1-X7</name>
    <dbReference type="NCBI Taxonomy" id="1194083"/>
    <lineage>
        <taxon>Bacteria</taxon>
        <taxon>Bacillati</taxon>
        <taxon>Actinomycetota</taxon>
        <taxon>Actinomycetes</taxon>
        <taxon>Micrococcales</taxon>
        <taxon>Intrasporangiaceae</taxon>
        <taxon>Nostocoides</taxon>
    </lineage>
</organism>
<dbReference type="EMBL" id="CAJB01000223">
    <property type="protein sequence ID" value="CCH78536.1"/>
    <property type="molecule type" value="Genomic_DNA"/>
</dbReference>
<proteinExistence type="predicted"/>
<dbReference type="InterPro" id="IPR003593">
    <property type="entry name" value="AAA+_ATPase"/>
</dbReference>
<feature type="compositionally biased region" description="Low complexity" evidence="3">
    <location>
        <begin position="248"/>
        <end position="258"/>
    </location>
</feature>
<dbReference type="InterPro" id="IPR003439">
    <property type="entry name" value="ABC_transporter-like_ATP-bd"/>
</dbReference>
<feature type="domain" description="ABC transporter" evidence="4">
    <location>
        <begin position="2"/>
        <end position="245"/>
    </location>
</feature>
<sequence length="267" mass="28884">MIRLDKVTLTYPDGDRRLVAVDHAILTIEHGKVLGVTGPSGSGKSSLLALAALLIRPDSGRVVIDNVDTSTLDGDALAALRRDRVGIVFQQPNLLPALTAREQLVVMGELSGPSSRAHRAARRRRADALLDAVGLLGQADRRPAELSGGQRQRVNLARALMNEPSLLLVDEPTSALDRERGAAVVDLVVRLTHQLDVATLLVSHEQSDLDRADAVHTMVDGRLRDDRSLLSRPRREEDACTTDERAHASSAAGSTTHRALPRAERSR</sequence>
<keyword evidence="6" id="KW-1185">Reference proteome</keyword>
<dbReference type="OrthoDB" id="5071054at2"/>
<dbReference type="Gene3D" id="3.40.50.300">
    <property type="entry name" value="P-loop containing nucleotide triphosphate hydrolases"/>
    <property type="match status" value="1"/>
</dbReference>
<dbReference type="GO" id="GO:0022857">
    <property type="term" value="F:transmembrane transporter activity"/>
    <property type="evidence" value="ECO:0007669"/>
    <property type="project" value="TreeGrafter"/>
</dbReference>
<dbReference type="RefSeq" id="WP_083454310.1">
    <property type="nucleotide sequence ID" value="NZ_HF570958.1"/>
</dbReference>
<dbReference type="InterPro" id="IPR015854">
    <property type="entry name" value="ABC_transpr_LolD-like"/>
</dbReference>
<protein>
    <submittedName>
        <fullName evidence="5">Putative peptide ABC transporter, ATP-binding protein</fullName>
    </submittedName>
</protein>
<comment type="caution">
    <text evidence="5">The sequence shown here is derived from an EMBL/GenBank/DDBJ whole genome shotgun (WGS) entry which is preliminary data.</text>
</comment>
<dbReference type="GO" id="GO:0005524">
    <property type="term" value="F:ATP binding"/>
    <property type="evidence" value="ECO:0007669"/>
    <property type="project" value="UniProtKB-KW"/>
</dbReference>
<evidence type="ECO:0000313" key="5">
    <source>
        <dbReference type="EMBL" id="CCH78536.1"/>
    </source>
</evidence>
<accession>A0A077LXW6</accession>
<evidence type="ECO:0000256" key="3">
    <source>
        <dbReference type="SAM" id="MobiDB-lite"/>
    </source>
</evidence>
<evidence type="ECO:0000256" key="2">
    <source>
        <dbReference type="ARBA" id="ARBA00022840"/>
    </source>
</evidence>
<feature type="compositionally biased region" description="Basic and acidic residues" evidence="3">
    <location>
        <begin position="226"/>
        <end position="247"/>
    </location>
</feature>
<evidence type="ECO:0000313" key="6">
    <source>
        <dbReference type="Proteomes" id="UP000035721"/>
    </source>
</evidence>
<name>A0A077LXW6_9MICO</name>
<reference evidence="5 6" key="1">
    <citation type="journal article" date="2013" name="ISME J.">
        <title>A metabolic model for members of the genus Tetrasphaera involved in enhanced biological phosphorus removal.</title>
        <authorList>
            <person name="Kristiansen R."/>
            <person name="Nguyen H.T.T."/>
            <person name="Saunders A.M."/>
            <person name="Nielsen J.L."/>
            <person name="Wimmer R."/>
            <person name="Le V.Q."/>
            <person name="McIlroy S.J."/>
            <person name="Petrovski S."/>
            <person name="Seviour R.J."/>
            <person name="Calteau A."/>
            <person name="Nielsen K.L."/>
            <person name="Nielsen P.H."/>
        </authorList>
    </citation>
    <scope>NUCLEOTIDE SEQUENCE [LARGE SCALE GENOMIC DNA]</scope>
    <source>
        <strain evidence="5 6">T1-X7</strain>
    </source>
</reference>
<dbReference type="PROSITE" id="PS00211">
    <property type="entry name" value="ABC_TRANSPORTER_1"/>
    <property type="match status" value="1"/>
</dbReference>
<evidence type="ECO:0000259" key="4">
    <source>
        <dbReference type="PROSITE" id="PS50893"/>
    </source>
</evidence>
<dbReference type="GO" id="GO:0005886">
    <property type="term" value="C:plasma membrane"/>
    <property type="evidence" value="ECO:0007669"/>
    <property type="project" value="TreeGrafter"/>
</dbReference>
<dbReference type="SMART" id="SM00382">
    <property type="entry name" value="AAA"/>
    <property type="match status" value="1"/>
</dbReference>
<keyword evidence="2 5" id="KW-0067">ATP-binding</keyword>
<dbReference type="AlphaFoldDB" id="A0A077LXW6"/>
<feature type="region of interest" description="Disordered" evidence="3">
    <location>
        <begin position="226"/>
        <end position="267"/>
    </location>
</feature>
<dbReference type="InterPro" id="IPR017871">
    <property type="entry name" value="ABC_transporter-like_CS"/>
</dbReference>
<dbReference type="PANTHER" id="PTHR24220:SF685">
    <property type="entry name" value="ABC TRANSPORTER RELATED"/>
    <property type="match status" value="1"/>
</dbReference>
<dbReference type="InterPro" id="IPR027417">
    <property type="entry name" value="P-loop_NTPase"/>
</dbReference>
<dbReference type="PANTHER" id="PTHR24220">
    <property type="entry name" value="IMPORT ATP-BINDING PROTEIN"/>
    <property type="match status" value="1"/>
</dbReference>
<dbReference type="Proteomes" id="UP000035721">
    <property type="component" value="Unassembled WGS sequence"/>
</dbReference>
<dbReference type="STRING" id="1194083.BN12_30062"/>